<evidence type="ECO:0000256" key="3">
    <source>
        <dbReference type="ARBA" id="ARBA00022723"/>
    </source>
</evidence>
<dbReference type="PANTHER" id="PTHR32303">
    <property type="entry name" value="QUINOPROTEIN ALCOHOL DEHYDROGENASE (CYTOCHROME C)"/>
    <property type="match status" value="1"/>
</dbReference>
<accession>A0ABY7SXG9</accession>
<dbReference type="InterPro" id="IPR011047">
    <property type="entry name" value="Quinoprotein_ADH-like_sf"/>
</dbReference>
<keyword evidence="9" id="KW-1185">Reference proteome</keyword>
<comment type="similarity">
    <text evidence="2">Belongs to the bacterial PQQ dehydrogenase family.</text>
</comment>
<sequence length="617" mass="66839">MRYLLNSAGIALLLAGAAYANESVMTETGKPGQWAIQTGDYANTRYSELDQINKDNVGDLRVAWTFSTGVLRGHEGSPLVIDDIMYVHTPFPNNVFALDLANDGKILWSYEPQQDPNVIAVMCCDTVNRGVAYADGMILLHQADTTLVALDAKTGEEKWKVVTGDPSIGETNTATVLPVKDKVIVGVSGGEYGVRGRVTAYNLADGTELWKAYSTGPDEEMLVDPENTMELGKPIGADSSLNSWEGDQWKIGGGPTWGWFSYDPDLNLFYYGTGNPSTWNPSQRPGDNKWSMTIMARDVDTGMAKWFYQMTPHDEWDYDGVNEMILTDQEVDGEQRKLLTHFDRNGFGYTLDRETGELMVAKKFDPAVNWATEVVMDPESDQYGRPQVVAEFSTEQNGEDVNSTGICPAALGSKDQQPAAYSPDTGLFYVPTNHVCMDYEPFRVAYTAGQPYVGATLSMYPAPDSHGGMGNFIAWDNVAGEIKWSLPEQFSVWSGALATKGGIVFYGTLEGYLKAVDAETGDELYKFKTPSGIIGNVMTYEREGKQYVGILSGVGGWAGIGLAAGLTNPNDGLGAVGGYAALSDYTQLGGQLTVFELPGEMAAAPAEETTEGDGTSG</sequence>
<dbReference type="SMART" id="SM00564">
    <property type="entry name" value="PQQ"/>
    <property type="match status" value="4"/>
</dbReference>
<dbReference type="InterPro" id="IPR002372">
    <property type="entry name" value="PQQ_rpt_dom"/>
</dbReference>
<dbReference type="PROSITE" id="PS00364">
    <property type="entry name" value="BACTERIAL_PQQ_2"/>
    <property type="match status" value="1"/>
</dbReference>
<dbReference type="Pfam" id="PF01011">
    <property type="entry name" value="PQQ"/>
    <property type="match status" value="2"/>
</dbReference>
<comment type="cofactor">
    <cofactor evidence="1">
        <name>pyrroloquinoline quinone</name>
        <dbReference type="ChEBI" id="CHEBI:58442"/>
    </cofactor>
</comment>
<dbReference type="EMBL" id="CP067134">
    <property type="protein sequence ID" value="WCR10941.1"/>
    <property type="molecule type" value="Genomic_DNA"/>
</dbReference>
<evidence type="ECO:0000313" key="9">
    <source>
        <dbReference type="Proteomes" id="UP001218412"/>
    </source>
</evidence>
<evidence type="ECO:0000256" key="6">
    <source>
        <dbReference type="SAM" id="SignalP"/>
    </source>
</evidence>
<dbReference type="Gene3D" id="2.140.10.10">
    <property type="entry name" value="Quinoprotein alcohol dehydrogenase-like superfamily"/>
    <property type="match status" value="1"/>
</dbReference>
<feature type="chain" id="PRO_5046801435" evidence="6">
    <location>
        <begin position="21"/>
        <end position="617"/>
    </location>
</feature>
<feature type="domain" description="Pyrrolo-quinoline quinone repeat" evidence="7">
    <location>
        <begin position="491"/>
        <end position="548"/>
    </location>
</feature>
<feature type="signal peptide" evidence="6">
    <location>
        <begin position="1"/>
        <end position="20"/>
    </location>
</feature>
<dbReference type="RefSeq" id="WP_272859031.1">
    <property type="nucleotide sequence ID" value="NZ_CP067134.1"/>
</dbReference>
<dbReference type="Proteomes" id="UP001218412">
    <property type="component" value="Chromosome"/>
</dbReference>
<evidence type="ECO:0000256" key="2">
    <source>
        <dbReference type="ARBA" id="ARBA00008156"/>
    </source>
</evidence>
<keyword evidence="4" id="KW-0634">PQQ</keyword>
<dbReference type="SUPFAM" id="SSF50998">
    <property type="entry name" value="Quinoprotein alcohol dehydrogenase-like"/>
    <property type="match status" value="1"/>
</dbReference>
<dbReference type="CDD" id="cd10278">
    <property type="entry name" value="PQQ_MDH"/>
    <property type="match status" value="1"/>
</dbReference>
<dbReference type="InterPro" id="IPR017512">
    <property type="entry name" value="PQQ_MeOH/EtOH_DH"/>
</dbReference>
<gene>
    <name evidence="8" type="ORF">JHW45_00490</name>
</gene>
<evidence type="ECO:0000313" key="8">
    <source>
        <dbReference type="EMBL" id="WCR10941.1"/>
    </source>
</evidence>
<proteinExistence type="inferred from homology"/>
<feature type="domain" description="Pyrrolo-quinoline quinone repeat" evidence="7">
    <location>
        <begin position="34"/>
        <end position="358"/>
    </location>
</feature>
<evidence type="ECO:0000259" key="7">
    <source>
        <dbReference type="Pfam" id="PF01011"/>
    </source>
</evidence>
<organism evidence="8 9">
    <name type="scientific">Paracoccus stylophorae</name>
    <dbReference type="NCBI Taxonomy" id="659350"/>
    <lineage>
        <taxon>Bacteria</taxon>
        <taxon>Pseudomonadati</taxon>
        <taxon>Pseudomonadota</taxon>
        <taxon>Alphaproteobacteria</taxon>
        <taxon>Rhodobacterales</taxon>
        <taxon>Paracoccaceae</taxon>
        <taxon>Paracoccus</taxon>
    </lineage>
</organism>
<dbReference type="NCBIfam" id="TIGR03075">
    <property type="entry name" value="PQQ_enz_alc_DH"/>
    <property type="match status" value="1"/>
</dbReference>
<keyword evidence="5" id="KW-0560">Oxidoreductase</keyword>
<evidence type="ECO:0000256" key="5">
    <source>
        <dbReference type="ARBA" id="ARBA00023002"/>
    </source>
</evidence>
<name>A0ABY7SXG9_9RHOB</name>
<protein>
    <submittedName>
        <fullName evidence="8">Methanol/ethanol family PQQ-dependent dehydrogenase</fullName>
    </submittedName>
</protein>
<keyword evidence="3" id="KW-0479">Metal-binding</keyword>
<reference evidence="8 9" key="1">
    <citation type="submission" date="2021-01" db="EMBL/GenBank/DDBJ databases">
        <title>Biogeographic distribution of Paracoccus.</title>
        <authorList>
            <person name="Hollensteiner J."/>
            <person name="Leineberger J."/>
            <person name="Brinkhoff T."/>
            <person name="Daniel R."/>
        </authorList>
    </citation>
    <scope>NUCLEOTIDE SEQUENCE [LARGE SCALE GENOMIC DNA]</scope>
    <source>
        <strain evidence="8 9">LMG25392</strain>
    </source>
</reference>
<keyword evidence="6" id="KW-0732">Signal</keyword>
<dbReference type="InterPro" id="IPR018391">
    <property type="entry name" value="PQQ_b-propeller_rpt"/>
</dbReference>
<dbReference type="InterPro" id="IPR001479">
    <property type="entry name" value="Quinoprotein_DH_CS"/>
</dbReference>
<evidence type="ECO:0000256" key="4">
    <source>
        <dbReference type="ARBA" id="ARBA00022891"/>
    </source>
</evidence>
<dbReference type="PANTHER" id="PTHR32303:SF4">
    <property type="entry name" value="QUINOPROTEIN GLUCOSE DEHYDROGENASE"/>
    <property type="match status" value="1"/>
</dbReference>
<evidence type="ECO:0000256" key="1">
    <source>
        <dbReference type="ARBA" id="ARBA00001931"/>
    </source>
</evidence>